<dbReference type="Proteomes" id="UP000499080">
    <property type="component" value="Unassembled WGS sequence"/>
</dbReference>
<dbReference type="PANTHER" id="PTHR47326:SF1">
    <property type="entry name" value="HTH PSQ-TYPE DOMAIN-CONTAINING PROTEIN"/>
    <property type="match status" value="1"/>
</dbReference>
<organism evidence="2 3">
    <name type="scientific">Araneus ventricosus</name>
    <name type="common">Orbweaver spider</name>
    <name type="synonym">Epeira ventricosa</name>
    <dbReference type="NCBI Taxonomy" id="182803"/>
    <lineage>
        <taxon>Eukaryota</taxon>
        <taxon>Metazoa</taxon>
        <taxon>Ecdysozoa</taxon>
        <taxon>Arthropoda</taxon>
        <taxon>Chelicerata</taxon>
        <taxon>Arachnida</taxon>
        <taxon>Araneae</taxon>
        <taxon>Araneomorphae</taxon>
        <taxon>Entelegynae</taxon>
        <taxon>Araneoidea</taxon>
        <taxon>Araneidae</taxon>
        <taxon>Araneus</taxon>
    </lineage>
</organism>
<sequence length="129" mass="14371">MHFGNDLIISRHFPTNWPPRSPDLNSCCLRLWGYLKHVVFSGPIANSAELKTFIAKPIHNISTDTLRCVVGGACYFSATRAPQLANELEVISLIIDFSNKKPLQSCTLNCTVGLTYNYAIAIAFGRQFH</sequence>
<evidence type="ECO:0000313" key="3">
    <source>
        <dbReference type="Proteomes" id="UP000499080"/>
    </source>
</evidence>
<name>A0A4Y2TRH1_ARAVE</name>
<evidence type="ECO:0000313" key="2">
    <source>
        <dbReference type="EMBL" id="GBO03249.1"/>
    </source>
</evidence>
<proteinExistence type="predicted"/>
<dbReference type="Gene3D" id="3.30.420.10">
    <property type="entry name" value="Ribonuclease H-like superfamily/Ribonuclease H"/>
    <property type="match status" value="1"/>
</dbReference>
<evidence type="ECO:0000313" key="1">
    <source>
        <dbReference type="EMBL" id="GBO03162.1"/>
    </source>
</evidence>
<dbReference type="EMBL" id="BGPR01030627">
    <property type="protein sequence ID" value="GBO03249.1"/>
    <property type="molecule type" value="Genomic_DNA"/>
</dbReference>
<dbReference type="GO" id="GO:0003676">
    <property type="term" value="F:nucleic acid binding"/>
    <property type="evidence" value="ECO:0007669"/>
    <property type="project" value="InterPro"/>
</dbReference>
<accession>A0A4Y2TRH1</accession>
<dbReference type="PANTHER" id="PTHR47326">
    <property type="entry name" value="TRANSPOSABLE ELEMENT TC3 TRANSPOSASE-LIKE PROTEIN"/>
    <property type="match status" value="1"/>
</dbReference>
<reference evidence="2 3" key="1">
    <citation type="journal article" date="2019" name="Sci. Rep.">
        <title>Orb-weaving spider Araneus ventricosus genome elucidates the spidroin gene catalogue.</title>
        <authorList>
            <person name="Kono N."/>
            <person name="Nakamura H."/>
            <person name="Ohtoshi R."/>
            <person name="Moran D.A.P."/>
            <person name="Shinohara A."/>
            <person name="Yoshida Y."/>
            <person name="Fujiwara M."/>
            <person name="Mori M."/>
            <person name="Tomita M."/>
            <person name="Arakawa K."/>
        </authorList>
    </citation>
    <scope>NUCLEOTIDE SEQUENCE [LARGE SCALE GENOMIC DNA]</scope>
</reference>
<dbReference type="EMBL" id="BGPR01030562">
    <property type="protein sequence ID" value="GBO03162.1"/>
    <property type="molecule type" value="Genomic_DNA"/>
</dbReference>
<comment type="caution">
    <text evidence="2">The sequence shown here is derived from an EMBL/GenBank/DDBJ whole genome shotgun (WGS) entry which is preliminary data.</text>
</comment>
<dbReference type="AlphaFoldDB" id="A0A4Y2TRH1"/>
<protein>
    <submittedName>
        <fullName evidence="2">Uncharacterized protein</fullName>
    </submittedName>
</protein>
<dbReference type="OrthoDB" id="6427466at2759"/>
<keyword evidence="3" id="KW-1185">Reference proteome</keyword>
<dbReference type="InterPro" id="IPR036397">
    <property type="entry name" value="RNaseH_sf"/>
</dbReference>
<gene>
    <name evidence="1" type="ORF">AVEN_160078_1</name>
    <name evidence="2" type="ORF">AVEN_16513_1</name>
</gene>